<feature type="transmembrane region" description="Helical" evidence="7">
    <location>
        <begin position="156"/>
        <end position="179"/>
    </location>
</feature>
<feature type="transmembrane region" description="Helical" evidence="7">
    <location>
        <begin position="74"/>
        <end position="96"/>
    </location>
</feature>
<dbReference type="SUPFAM" id="SSF103473">
    <property type="entry name" value="MFS general substrate transporter"/>
    <property type="match status" value="1"/>
</dbReference>
<feature type="transmembrane region" description="Helical" evidence="7">
    <location>
        <begin position="200"/>
        <end position="222"/>
    </location>
</feature>
<evidence type="ECO:0000256" key="1">
    <source>
        <dbReference type="ARBA" id="ARBA00004651"/>
    </source>
</evidence>
<accession>A0A918WEM5</accession>
<dbReference type="PANTHER" id="PTHR43124">
    <property type="entry name" value="PURINE EFFLUX PUMP PBUE"/>
    <property type="match status" value="1"/>
</dbReference>
<evidence type="ECO:0000313" key="9">
    <source>
        <dbReference type="EMBL" id="GHC36440.1"/>
    </source>
</evidence>
<dbReference type="Gene3D" id="1.20.1250.20">
    <property type="entry name" value="MFS general substrate transporter like domains"/>
    <property type="match status" value="2"/>
</dbReference>
<dbReference type="CDD" id="cd17324">
    <property type="entry name" value="MFS_NepI_like"/>
    <property type="match status" value="1"/>
</dbReference>
<evidence type="ECO:0000256" key="7">
    <source>
        <dbReference type="SAM" id="Phobius"/>
    </source>
</evidence>
<dbReference type="InterPro" id="IPR020846">
    <property type="entry name" value="MFS_dom"/>
</dbReference>
<dbReference type="RefSeq" id="WP_190108128.1">
    <property type="nucleotide sequence ID" value="NZ_BMVB01000002.1"/>
</dbReference>
<dbReference type="GO" id="GO:0005886">
    <property type="term" value="C:plasma membrane"/>
    <property type="evidence" value="ECO:0007669"/>
    <property type="project" value="UniProtKB-SubCell"/>
</dbReference>
<feature type="transmembrane region" description="Helical" evidence="7">
    <location>
        <begin position="357"/>
        <end position="377"/>
    </location>
</feature>
<comment type="subcellular location">
    <subcellularLocation>
        <location evidence="1">Cell membrane</location>
        <topology evidence="1">Multi-pass membrane protein</topology>
    </subcellularLocation>
</comment>
<feature type="domain" description="Major facilitator superfamily (MFS) profile" evidence="8">
    <location>
        <begin position="4"/>
        <end position="382"/>
    </location>
</feature>
<evidence type="ECO:0000313" key="10">
    <source>
        <dbReference type="Proteomes" id="UP000646244"/>
    </source>
</evidence>
<proteinExistence type="predicted"/>
<keyword evidence="5 7" id="KW-0472">Membrane</keyword>
<keyword evidence="2" id="KW-1003">Cell membrane</keyword>
<dbReference type="PROSITE" id="PS50850">
    <property type="entry name" value="MFS"/>
    <property type="match status" value="1"/>
</dbReference>
<dbReference type="GO" id="GO:0022857">
    <property type="term" value="F:transmembrane transporter activity"/>
    <property type="evidence" value="ECO:0007669"/>
    <property type="project" value="InterPro"/>
</dbReference>
<feature type="transmembrane region" description="Helical" evidence="7">
    <location>
        <begin position="128"/>
        <end position="150"/>
    </location>
</feature>
<evidence type="ECO:0000256" key="4">
    <source>
        <dbReference type="ARBA" id="ARBA00022989"/>
    </source>
</evidence>
<reference evidence="9" key="2">
    <citation type="submission" date="2020-09" db="EMBL/GenBank/DDBJ databases">
        <authorList>
            <person name="Sun Q."/>
            <person name="Ohkuma M."/>
        </authorList>
    </citation>
    <scope>NUCLEOTIDE SEQUENCE</scope>
    <source>
        <strain evidence="9">JCM 4633</strain>
    </source>
</reference>
<dbReference type="EMBL" id="BMVB01000002">
    <property type="protein sequence ID" value="GHC36440.1"/>
    <property type="molecule type" value="Genomic_DNA"/>
</dbReference>
<feature type="transmembrane region" description="Helical" evidence="7">
    <location>
        <begin position="289"/>
        <end position="309"/>
    </location>
</feature>
<reference evidence="9" key="1">
    <citation type="journal article" date="2014" name="Int. J. Syst. Evol. Microbiol.">
        <title>Complete genome sequence of Corynebacterium casei LMG S-19264T (=DSM 44701T), isolated from a smear-ripened cheese.</title>
        <authorList>
            <consortium name="US DOE Joint Genome Institute (JGI-PGF)"/>
            <person name="Walter F."/>
            <person name="Albersmeier A."/>
            <person name="Kalinowski J."/>
            <person name="Ruckert C."/>
        </authorList>
    </citation>
    <scope>NUCLEOTIDE SEQUENCE</scope>
    <source>
        <strain evidence="9">JCM 4633</strain>
    </source>
</reference>
<gene>
    <name evidence="9" type="ORF">GCM10010507_07030</name>
</gene>
<evidence type="ECO:0000256" key="2">
    <source>
        <dbReference type="ARBA" id="ARBA00022475"/>
    </source>
</evidence>
<feature type="transmembrane region" description="Helical" evidence="7">
    <location>
        <begin position="42"/>
        <end position="62"/>
    </location>
</feature>
<feature type="transmembrane region" description="Helical" evidence="7">
    <location>
        <begin position="102"/>
        <end position="121"/>
    </location>
</feature>
<organism evidence="9 10">
    <name type="scientific">Streptomyces cinnamoneus</name>
    <name type="common">Streptoverticillium cinnamoneum</name>
    <dbReference type="NCBI Taxonomy" id="53446"/>
    <lineage>
        <taxon>Bacteria</taxon>
        <taxon>Bacillati</taxon>
        <taxon>Actinomycetota</taxon>
        <taxon>Actinomycetes</taxon>
        <taxon>Kitasatosporales</taxon>
        <taxon>Streptomycetaceae</taxon>
        <taxon>Streptomyces</taxon>
        <taxon>Streptomyces cinnamoneus group</taxon>
    </lineage>
</organism>
<dbReference type="AlphaFoldDB" id="A0A918WEM5"/>
<dbReference type="Pfam" id="PF07690">
    <property type="entry name" value="MFS_1"/>
    <property type="match status" value="1"/>
</dbReference>
<keyword evidence="3 7" id="KW-0812">Transmembrane</keyword>
<feature type="transmembrane region" description="Helical" evidence="7">
    <location>
        <begin position="237"/>
        <end position="255"/>
    </location>
</feature>
<dbReference type="InterPro" id="IPR036259">
    <property type="entry name" value="MFS_trans_sf"/>
</dbReference>
<comment type="caution">
    <text evidence="9">The sequence shown here is derived from an EMBL/GenBank/DDBJ whole genome shotgun (WGS) entry which is preliminary data.</text>
</comment>
<evidence type="ECO:0000256" key="3">
    <source>
        <dbReference type="ARBA" id="ARBA00022692"/>
    </source>
</evidence>
<feature type="transmembrane region" description="Helical" evidence="7">
    <location>
        <begin position="330"/>
        <end position="351"/>
    </location>
</feature>
<evidence type="ECO:0000259" key="8">
    <source>
        <dbReference type="PROSITE" id="PS50850"/>
    </source>
</evidence>
<feature type="region of interest" description="Disordered" evidence="6">
    <location>
        <begin position="385"/>
        <end position="406"/>
    </location>
</feature>
<dbReference type="PANTHER" id="PTHR43124:SF3">
    <property type="entry name" value="CHLORAMPHENICOL EFFLUX PUMP RV0191"/>
    <property type="match status" value="1"/>
</dbReference>
<dbReference type="InterPro" id="IPR050189">
    <property type="entry name" value="MFS_Efflux_Transporters"/>
</dbReference>
<evidence type="ECO:0000256" key="6">
    <source>
        <dbReference type="SAM" id="MobiDB-lite"/>
    </source>
</evidence>
<sequence>MPLALLALAIGAFGIGTTEFVTSGLLPEVADEFGVSIPTAGYLTTGYALGVVVGAPILAILGSRVPRKRMLMSLMGLFVAGNALSAAAPVFALMLAGRIVASLAHGAFFGIGAIVAAGLVAPQKKAGAIAMMFTGLTVANVVGVPAGTLIGQSAGWRITFFLIAGLGVLAVLGIAALVPEQPRPERSRVSGELAAFRNPQVLLAMAMTVLGFGGVFTMSTYITPMMTDVAGYAPSSVTWLLVLFGLGLVGGNLIGGKYADRALMPMLFTALGGLAIMLALLPFTAHNKLAAAITIPLIGAFGFATVPPLQKRVLDQTADAPTLASAVNIGAFNLGNAMAAWLGGLVISAGFDYTAPNWVGALMAASALLLALLSARLERRTDRGGRVVAAGPSPVAAEPEAVPAGH</sequence>
<dbReference type="InterPro" id="IPR011701">
    <property type="entry name" value="MFS"/>
</dbReference>
<dbReference type="Proteomes" id="UP000646244">
    <property type="component" value="Unassembled WGS sequence"/>
</dbReference>
<feature type="transmembrane region" description="Helical" evidence="7">
    <location>
        <begin position="262"/>
        <end position="283"/>
    </location>
</feature>
<name>A0A918WEM5_STRCJ</name>
<evidence type="ECO:0000256" key="5">
    <source>
        <dbReference type="ARBA" id="ARBA00023136"/>
    </source>
</evidence>
<feature type="compositionally biased region" description="Low complexity" evidence="6">
    <location>
        <begin position="386"/>
        <end position="406"/>
    </location>
</feature>
<keyword evidence="4 7" id="KW-1133">Transmembrane helix</keyword>
<protein>
    <submittedName>
        <fullName evidence="9">MFS transporter</fullName>
    </submittedName>
</protein>